<dbReference type="HOGENOM" id="CLU_1518709_0_0_1"/>
<feature type="region of interest" description="Disordered" evidence="1">
    <location>
        <begin position="158"/>
        <end position="177"/>
    </location>
</feature>
<feature type="compositionally biased region" description="Basic and acidic residues" evidence="1">
    <location>
        <begin position="33"/>
        <end position="50"/>
    </location>
</feature>
<evidence type="ECO:0000313" key="2">
    <source>
        <dbReference type="EMBL" id="KEZ40732.1"/>
    </source>
</evidence>
<protein>
    <submittedName>
        <fullName evidence="2">Uncharacterized protein</fullName>
    </submittedName>
</protein>
<accession>A0A084G070</accession>
<dbReference type="EMBL" id="JOWA01000121">
    <property type="protein sequence ID" value="KEZ40732.1"/>
    <property type="molecule type" value="Genomic_DNA"/>
</dbReference>
<dbReference type="KEGG" id="sapo:SAPIO_CDS8677"/>
<feature type="region of interest" description="Disordered" evidence="1">
    <location>
        <begin position="1"/>
        <end position="90"/>
    </location>
</feature>
<evidence type="ECO:0000256" key="1">
    <source>
        <dbReference type="SAM" id="MobiDB-lite"/>
    </source>
</evidence>
<dbReference type="OMA" id="ACNERAG"/>
<reference evidence="2 3" key="1">
    <citation type="journal article" date="2014" name="Genome Announc.">
        <title>Draft genome sequence of the pathogenic fungus Scedosporium apiospermum.</title>
        <authorList>
            <person name="Vandeputte P."/>
            <person name="Ghamrawi S."/>
            <person name="Rechenmann M."/>
            <person name="Iltis A."/>
            <person name="Giraud S."/>
            <person name="Fleury M."/>
            <person name="Thornton C."/>
            <person name="Delhaes L."/>
            <person name="Meyer W."/>
            <person name="Papon N."/>
            <person name="Bouchara J.P."/>
        </authorList>
    </citation>
    <scope>NUCLEOTIDE SEQUENCE [LARGE SCALE GENOMIC DNA]</scope>
    <source>
        <strain evidence="2 3">IHEM 14462</strain>
    </source>
</reference>
<dbReference type="VEuPathDB" id="FungiDB:SAPIO_CDS8677"/>
<dbReference type="RefSeq" id="XP_016640531.1">
    <property type="nucleotide sequence ID" value="XM_016790268.1"/>
</dbReference>
<organism evidence="2 3">
    <name type="scientific">Pseudallescheria apiosperma</name>
    <name type="common">Scedosporium apiospermum</name>
    <dbReference type="NCBI Taxonomy" id="563466"/>
    <lineage>
        <taxon>Eukaryota</taxon>
        <taxon>Fungi</taxon>
        <taxon>Dikarya</taxon>
        <taxon>Ascomycota</taxon>
        <taxon>Pezizomycotina</taxon>
        <taxon>Sordariomycetes</taxon>
        <taxon>Hypocreomycetidae</taxon>
        <taxon>Microascales</taxon>
        <taxon>Microascaceae</taxon>
        <taxon>Scedosporium</taxon>
    </lineage>
</organism>
<dbReference type="AlphaFoldDB" id="A0A084G070"/>
<gene>
    <name evidence="2" type="ORF">SAPIO_CDS8677</name>
</gene>
<dbReference type="OrthoDB" id="3553044at2759"/>
<keyword evidence="3" id="KW-1185">Reference proteome</keyword>
<name>A0A084G070_PSEDA</name>
<dbReference type="GeneID" id="27727749"/>
<proteinExistence type="predicted"/>
<feature type="compositionally biased region" description="Basic residues" evidence="1">
    <location>
        <begin position="164"/>
        <end position="177"/>
    </location>
</feature>
<sequence>MSHTESRHHTLRHSSTSLDPGGRIADWIAPARKVHEDHQSAPHGTAHDSAEESEEDAPPPPQSMRSGPEDHRPGSTHRRISSATDDESTRELWLRMVELQQRYGCYKSARMQAAASTGEVTDFMPSRVCLDLLNDGLETADLPPEGWKILGKFVADEPQEPRERQRRWKVWKNHHHS</sequence>
<evidence type="ECO:0000313" key="3">
    <source>
        <dbReference type="Proteomes" id="UP000028545"/>
    </source>
</evidence>
<comment type="caution">
    <text evidence="2">The sequence shown here is derived from an EMBL/GenBank/DDBJ whole genome shotgun (WGS) entry which is preliminary data.</text>
</comment>
<dbReference type="Proteomes" id="UP000028545">
    <property type="component" value="Unassembled WGS sequence"/>
</dbReference>